<dbReference type="SUPFAM" id="SSF48208">
    <property type="entry name" value="Six-hairpin glycosidases"/>
    <property type="match status" value="1"/>
</dbReference>
<protein>
    <recommendedName>
        <fullName evidence="4">Trehalase</fullName>
        <ecNumber evidence="3">3.2.1.28</ecNumber>
    </recommendedName>
    <alternativeName>
        <fullName evidence="8">Alpha,alpha-trehalase</fullName>
    </alternativeName>
    <alternativeName>
        <fullName evidence="9">Alpha,alpha-trehalose glucohydrolase</fullName>
    </alternativeName>
</protein>
<reference evidence="14" key="1">
    <citation type="submission" date="2024-05" db="EMBL/GenBank/DDBJ databases">
        <authorList>
            <person name="Cai S.Y."/>
            <person name="Jin L.M."/>
            <person name="Li H.R."/>
        </authorList>
    </citation>
    <scope>NUCLEOTIDE SEQUENCE</scope>
    <source>
        <strain evidence="14">A5-74</strain>
    </source>
</reference>
<dbReference type="Pfam" id="PF00723">
    <property type="entry name" value="Glyco_hydro_15"/>
    <property type="match status" value="2"/>
</dbReference>
<evidence type="ECO:0000259" key="13">
    <source>
        <dbReference type="Pfam" id="PF19291"/>
    </source>
</evidence>
<dbReference type="FunFam" id="1.50.10.10:FF:000005">
    <property type="entry name" value="Glycosyl hydrolase, glucoamylase"/>
    <property type="match status" value="1"/>
</dbReference>
<comment type="catalytic activity">
    <reaction evidence="1">
        <text>alpha,alpha-trehalose + H2O = alpha-D-glucose + beta-D-glucose</text>
        <dbReference type="Rhea" id="RHEA:32675"/>
        <dbReference type="ChEBI" id="CHEBI:15377"/>
        <dbReference type="ChEBI" id="CHEBI:15903"/>
        <dbReference type="ChEBI" id="CHEBI:16551"/>
        <dbReference type="ChEBI" id="CHEBI:17925"/>
        <dbReference type="EC" id="3.2.1.28"/>
    </reaction>
</comment>
<evidence type="ECO:0000259" key="12">
    <source>
        <dbReference type="Pfam" id="PF00723"/>
    </source>
</evidence>
<evidence type="ECO:0000256" key="1">
    <source>
        <dbReference type="ARBA" id="ARBA00001576"/>
    </source>
</evidence>
<dbReference type="GO" id="GO:0005993">
    <property type="term" value="P:trehalose catabolic process"/>
    <property type="evidence" value="ECO:0007669"/>
    <property type="project" value="UniProtKB-ARBA"/>
</dbReference>
<evidence type="ECO:0000256" key="5">
    <source>
        <dbReference type="ARBA" id="ARBA00022801"/>
    </source>
</evidence>
<evidence type="ECO:0000256" key="3">
    <source>
        <dbReference type="ARBA" id="ARBA00012757"/>
    </source>
</evidence>
<dbReference type="Gene3D" id="1.50.10.10">
    <property type="match status" value="1"/>
</dbReference>
<comment type="pathway">
    <text evidence="11">Glycan degradation; trehalose degradation; D-glucose from alpha,alpha-trehalose: step 1/1.</text>
</comment>
<evidence type="ECO:0000313" key="14">
    <source>
        <dbReference type="EMBL" id="XCG64288.1"/>
    </source>
</evidence>
<evidence type="ECO:0000256" key="2">
    <source>
        <dbReference type="ARBA" id="ARBA00006188"/>
    </source>
</evidence>
<evidence type="ECO:0000256" key="8">
    <source>
        <dbReference type="ARBA" id="ARBA00030473"/>
    </source>
</evidence>
<keyword evidence="5 14" id="KW-0378">Hydrolase</keyword>
<feature type="domain" description="GH15-like" evidence="12">
    <location>
        <begin position="259"/>
        <end position="567"/>
    </location>
</feature>
<feature type="domain" description="GH15-like" evidence="12">
    <location>
        <begin position="574"/>
        <end position="621"/>
    </location>
</feature>
<dbReference type="GO" id="GO:0004555">
    <property type="term" value="F:alpha,alpha-trehalase activity"/>
    <property type="evidence" value="ECO:0007669"/>
    <property type="project" value="UniProtKB-EC"/>
</dbReference>
<accession>A0AAU8DRB5</accession>
<dbReference type="AlphaFoldDB" id="A0AAU8DRB5"/>
<name>A0AAU8DRB5_9ACTN</name>
<dbReference type="InterPro" id="IPR045582">
    <property type="entry name" value="Trehalase-like_N"/>
</dbReference>
<dbReference type="InterPro" id="IPR012341">
    <property type="entry name" value="6hp_glycosidase-like_sf"/>
</dbReference>
<proteinExistence type="inferred from homology"/>
<evidence type="ECO:0000256" key="6">
    <source>
        <dbReference type="ARBA" id="ARBA00023277"/>
    </source>
</evidence>
<evidence type="ECO:0000256" key="10">
    <source>
        <dbReference type="ARBA" id="ARBA00053030"/>
    </source>
</evidence>
<dbReference type="InterPro" id="IPR011613">
    <property type="entry name" value="GH15-like"/>
</dbReference>
<dbReference type="PANTHER" id="PTHR31616">
    <property type="entry name" value="TREHALASE"/>
    <property type="match status" value="1"/>
</dbReference>
<evidence type="ECO:0000256" key="11">
    <source>
        <dbReference type="ARBA" id="ARBA00060615"/>
    </source>
</evidence>
<keyword evidence="7" id="KW-0326">Glycosidase</keyword>
<comment type="cofactor">
    <cofactor evidence="10">
        <name>phosphate</name>
        <dbReference type="ChEBI" id="CHEBI:43474"/>
    </cofactor>
</comment>
<dbReference type="EMBL" id="CP159218">
    <property type="protein sequence ID" value="XCG64288.1"/>
    <property type="molecule type" value="Genomic_DNA"/>
</dbReference>
<evidence type="ECO:0000256" key="4">
    <source>
        <dbReference type="ARBA" id="ARBA00019905"/>
    </source>
</evidence>
<sequence>MPENAASAAMTFPQISDYAFLSDCEVNCLIAPDGSVEWMCIPRPDSPSIFTAMLDRGAGSFGIGPVGVTVPNARRYIPGTLVLETTWQTPTGWLVVRDALVVAPWHDVDQRSGSHRRAPTDNDALHCLVRVVECTYGSVDVSADCEPVFGYGTIPPEWTYRDGGYHDLRATAQRPSGEMGPHPQEPTLRINSSLRFGVEGRSAIARTRMTAGEKHFVAFSFSEQETPRSIAEAEGRVEHTVEFWREWLTQGTFPDHPWRQYLETSALALKGLTYAPTGALIAAATTSLPETPGGQRNWDYRYSWIRDSTFALWGLYTLGFDREADDFFYFIHDVTRDSPDSLQIMYGIGGEKRLTEKILDHLEGYEGAQPVRIGNGAYGQAQHDVWGALLDSIYLHSRSRRRTPEELWPIIVAQVESAAANWQEPDAGMWEVRGELQHFVSSKVMCWVALDRGVRLATARGDSRIAEKWQGIADEIHADVLANGMDSRGVFVQRYGSDALDASVLLMPLVRFLPADDERIRNTVLAIADELTEDGMVLRYRTQQTDDGLDGEEGAFTICSFWLVSALVEIGEVELAERLCGRLLTHASPLGLYGEEIEPHTGRHLGNFPQAFTHLALINAVTHVIGAGREDGDGSHFSPANQRV</sequence>
<keyword evidence="6" id="KW-0119">Carbohydrate metabolism</keyword>
<feature type="domain" description="Trehalase-like N-terminal" evidence="13">
    <location>
        <begin position="14"/>
        <end position="88"/>
    </location>
</feature>
<dbReference type="RefSeq" id="WP_353649901.1">
    <property type="nucleotide sequence ID" value="NZ_CP159218.1"/>
</dbReference>
<comment type="similarity">
    <text evidence="2">Belongs to the glycosyl hydrolase 15 family.</text>
</comment>
<dbReference type="PANTHER" id="PTHR31616:SF10">
    <property type="entry name" value="TREHALASE"/>
    <property type="match status" value="1"/>
</dbReference>
<evidence type="ECO:0000256" key="9">
    <source>
        <dbReference type="ARBA" id="ARBA00031637"/>
    </source>
</evidence>
<organism evidence="14">
    <name type="scientific">Nakamurella sp. A5-74</name>
    <dbReference type="NCBI Taxonomy" id="3158264"/>
    <lineage>
        <taxon>Bacteria</taxon>
        <taxon>Bacillati</taxon>
        <taxon>Actinomycetota</taxon>
        <taxon>Actinomycetes</taxon>
        <taxon>Nakamurellales</taxon>
        <taxon>Nakamurellaceae</taxon>
        <taxon>Nakamurella</taxon>
    </lineage>
</organism>
<gene>
    <name evidence="14" type="ORF">ABLG96_02755</name>
</gene>
<evidence type="ECO:0000256" key="7">
    <source>
        <dbReference type="ARBA" id="ARBA00023295"/>
    </source>
</evidence>
<dbReference type="InterPro" id="IPR008928">
    <property type="entry name" value="6-hairpin_glycosidase_sf"/>
</dbReference>
<dbReference type="Pfam" id="PF19291">
    <property type="entry name" value="TREH_N"/>
    <property type="match status" value="1"/>
</dbReference>
<dbReference type="EC" id="3.2.1.28" evidence="3"/>